<dbReference type="HOGENOM" id="CLU_1759948_0_0_1"/>
<feature type="compositionally biased region" description="Basic and acidic residues" evidence="1">
    <location>
        <begin position="127"/>
        <end position="138"/>
    </location>
</feature>
<dbReference type="AlphaFoldDB" id="A0A0C9UEL6"/>
<feature type="region of interest" description="Disordered" evidence="1">
    <location>
        <begin position="125"/>
        <end position="148"/>
    </location>
</feature>
<sequence>MRRTGFTSYGTNLVRHPDFLEEFCERKIIESNDKIILNYQNINPATIQKGQLVEVCVEIKAILTKRARWKTIIILSAIVIIRRDIDRAYMKWRLEDTTLPCSRPPLITECKRMWEYMSSEEISVGEEEQRQAKRKEMDGESAVQDQLC</sequence>
<accession>A0A0C9UEL6</accession>
<organism evidence="2 3">
    <name type="scientific">Sphaerobolus stellatus (strain SS14)</name>
    <dbReference type="NCBI Taxonomy" id="990650"/>
    <lineage>
        <taxon>Eukaryota</taxon>
        <taxon>Fungi</taxon>
        <taxon>Dikarya</taxon>
        <taxon>Basidiomycota</taxon>
        <taxon>Agaricomycotina</taxon>
        <taxon>Agaricomycetes</taxon>
        <taxon>Phallomycetidae</taxon>
        <taxon>Geastrales</taxon>
        <taxon>Sphaerobolaceae</taxon>
        <taxon>Sphaerobolus</taxon>
    </lineage>
</organism>
<dbReference type="EMBL" id="KN837215">
    <property type="protein sequence ID" value="KIJ33249.1"/>
    <property type="molecule type" value="Genomic_DNA"/>
</dbReference>
<protein>
    <submittedName>
        <fullName evidence="2">Uncharacterized protein</fullName>
    </submittedName>
</protein>
<proteinExistence type="predicted"/>
<name>A0A0C9UEL6_SPHS4</name>
<evidence type="ECO:0000313" key="3">
    <source>
        <dbReference type="Proteomes" id="UP000054279"/>
    </source>
</evidence>
<gene>
    <name evidence="2" type="ORF">M422DRAFT_264792</name>
</gene>
<evidence type="ECO:0000256" key="1">
    <source>
        <dbReference type="SAM" id="MobiDB-lite"/>
    </source>
</evidence>
<dbReference type="Proteomes" id="UP000054279">
    <property type="component" value="Unassembled WGS sequence"/>
</dbReference>
<reference evidence="2 3" key="1">
    <citation type="submission" date="2014-06" db="EMBL/GenBank/DDBJ databases">
        <title>Evolutionary Origins and Diversification of the Mycorrhizal Mutualists.</title>
        <authorList>
            <consortium name="DOE Joint Genome Institute"/>
            <consortium name="Mycorrhizal Genomics Consortium"/>
            <person name="Kohler A."/>
            <person name="Kuo A."/>
            <person name="Nagy L.G."/>
            <person name="Floudas D."/>
            <person name="Copeland A."/>
            <person name="Barry K.W."/>
            <person name="Cichocki N."/>
            <person name="Veneault-Fourrey C."/>
            <person name="LaButti K."/>
            <person name="Lindquist E.A."/>
            <person name="Lipzen A."/>
            <person name="Lundell T."/>
            <person name="Morin E."/>
            <person name="Murat C."/>
            <person name="Riley R."/>
            <person name="Ohm R."/>
            <person name="Sun H."/>
            <person name="Tunlid A."/>
            <person name="Henrissat B."/>
            <person name="Grigoriev I.V."/>
            <person name="Hibbett D.S."/>
            <person name="Martin F."/>
        </authorList>
    </citation>
    <scope>NUCLEOTIDE SEQUENCE [LARGE SCALE GENOMIC DNA]</scope>
    <source>
        <strain evidence="2 3">SS14</strain>
    </source>
</reference>
<keyword evidence="3" id="KW-1185">Reference proteome</keyword>
<evidence type="ECO:0000313" key="2">
    <source>
        <dbReference type="EMBL" id="KIJ33249.1"/>
    </source>
</evidence>